<protein>
    <submittedName>
        <fullName evidence="2">ATP-grasp domain-containing protein</fullName>
    </submittedName>
</protein>
<reference evidence="2" key="1">
    <citation type="submission" date="2020-08" db="EMBL/GenBank/DDBJ databases">
        <title>Lewinella bacteria from marine environments.</title>
        <authorList>
            <person name="Zhong Y."/>
        </authorList>
    </citation>
    <scope>NUCLEOTIDE SEQUENCE</scope>
    <source>
        <strain evidence="2">KCTC 42187</strain>
    </source>
</reference>
<comment type="caution">
    <text evidence="2">The sequence shown here is derived from an EMBL/GenBank/DDBJ whole genome shotgun (WGS) entry which is preliminary data.</text>
</comment>
<feature type="domain" description="ATP-grasp" evidence="1">
    <location>
        <begin position="103"/>
        <end position="254"/>
    </location>
</feature>
<proteinExistence type="predicted"/>
<gene>
    <name evidence="2" type="ORF">H9S92_11740</name>
</gene>
<organism evidence="2 3">
    <name type="scientific">Neolewinella lacunae</name>
    <dbReference type="NCBI Taxonomy" id="1517758"/>
    <lineage>
        <taxon>Bacteria</taxon>
        <taxon>Pseudomonadati</taxon>
        <taxon>Bacteroidota</taxon>
        <taxon>Saprospiria</taxon>
        <taxon>Saprospirales</taxon>
        <taxon>Lewinellaceae</taxon>
        <taxon>Neolewinella</taxon>
    </lineage>
</organism>
<evidence type="ECO:0000259" key="1">
    <source>
        <dbReference type="Pfam" id="PF18299"/>
    </source>
</evidence>
<dbReference type="RefSeq" id="WP_187466912.1">
    <property type="nucleotide sequence ID" value="NZ_JACSIT010000105.1"/>
</dbReference>
<name>A0A923T8S5_9BACT</name>
<evidence type="ECO:0000313" key="3">
    <source>
        <dbReference type="Proteomes" id="UP000650081"/>
    </source>
</evidence>
<keyword evidence="3" id="KW-1185">Reference proteome</keyword>
<sequence>MINWILQKNLTKPEILKRIKTVLNGEDEIWEEVDIIPFSNEIPEIKNKDTFKIIYGSTTFMLNAYQSEELREGVFFEPIKFQMTNYVDKWKDKVLNFDGKLMRFGEIENMKSEQEKKWFIRPNNDGKEFSGKVESFKKIVNWSNKVCQLELPEFNRDTEIWISEPKEITKEWRLFIVNNEIVSASRYMNDGQLDESENDIPKEMIEFAQERIDEYRLEDIYVMDIAEIQNEYKLIECNCFNGTGFYKHNVERIIQSINNFVKRKIKRKPEANNA</sequence>
<dbReference type="SUPFAM" id="SSF56059">
    <property type="entry name" value="Glutathione synthetase ATP-binding domain-like"/>
    <property type="match status" value="1"/>
</dbReference>
<dbReference type="EMBL" id="JACSIT010000105">
    <property type="protein sequence ID" value="MBC6994841.1"/>
    <property type="molecule type" value="Genomic_DNA"/>
</dbReference>
<dbReference type="InterPro" id="IPR041261">
    <property type="entry name" value="R2K_2"/>
</dbReference>
<dbReference type="Proteomes" id="UP000650081">
    <property type="component" value="Unassembled WGS sequence"/>
</dbReference>
<accession>A0A923T8S5</accession>
<evidence type="ECO:0000313" key="2">
    <source>
        <dbReference type="EMBL" id="MBC6994841.1"/>
    </source>
</evidence>
<dbReference type="Pfam" id="PF18299">
    <property type="entry name" value="R2K_2"/>
    <property type="match status" value="1"/>
</dbReference>
<dbReference type="AlphaFoldDB" id="A0A923T8S5"/>